<evidence type="ECO:0000313" key="1">
    <source>
        <dbReference type="EMBL" id="KKM98803.1"/>
    </source>
</evidence>
<dbReference type="AlphaFoldDB" id="A0A0F9LZI3"/>
<comment type="caution">
    <text evidence="1">The sequence shown here is derived from an EMBL/GenBank/DDBJ whole genome shotgun (WGS) entry which is preliminary data.</text>
</comment>
<gene>
    <name evidence="1" type="ORF">LCGC14_1154190</name>
</gene>
<protein>
    <recommendedName>
        <fullName evidence="2">Glutamate--cysteine ligase</fullName>
    </recommendedName>
</protein>
<sequence>MDTLLGTDPELFVVNEKNECIPPAALRDDLGFSYNKILLEGDNFTIVEDGAASEININPTDDIPTFIRRVDRAFTKFKSFVKSNFDGLDVVALPTVNFNSKFYWEDRGDEFKNCVRFGCDPDLDVRTGEYCEEISVENYDKRHGGGHIHISAPKNDNDFFADNFYYTTLMLDAFVGNTCVALDRNSSLIDKLERERLVYYGRPSRIRLPVYDNEMKGIEYRSPSNFWVQNAKHSEILLLMANCVFNLMQKNQDASEFLRDNILISQPPVNILNYDKKSAKNTLEIVVNRLLSYKYLSYDQASLVLSSA</sequence>
<dbReference type="EMBL" id="LAZR01005576">
    <property type="protein sequence ID" value="KKM98803.1"/>
    <property type="molecule type" value="Genomic_DNA"/>
</dbReference>
<evidence type="ECO:0008006" key="2">
    <source>
        <dbReference type="Google" id="ProtNLM"/>
    </source>
</evidence>
<name>A0A0F9LZI3_9ZZZZ</name>
<organism evidence="1">
    <name type="scientific">marine sediment metagenome</name>
    <dbReference type="NCBI Taxonomy" id="412755"/>
    <lineage>
        <taxon>unclassified sequences</taxon>
        <taxon>metagenomes</taxon>
        <taxon>ecological metagenomes</taxon>
    </lineage>
</organism>
<accession>A0A0F9LZI3</accession>
<proteinExistence type="predicted"/>
<reference evidence="1" key="1">
    <citation type="journal article" date="2015" name="Nature">
        <title>Complex archaea that bridge the gap between prokaryotes and eukaryotes.</title>
        <authorList>
            <person name="Spang A."/>
            <person name="Saw J.H."/>
            <person name="Jorgensen S.L."/>
            <person name="Zaremba-Niedzwiedzka K."/>
            <person name="Martijn J."/>
            <person name="Lind A.E."/>
            <person name="van Eijk R."/>
            <person name="Schleper C."/>
            <person name="Guy L."/>
            <person name="Ettema T.J."/>
        </authorList>
    </citation>
    <scope>NUCLEOTIDE SEQUENCE</scope>
</reference>